<evidence type="ECO:0000313" key="1">
    <source>
        <dbReference type="EMBL" id="KAG5623964.1"/>
    </source>
</evidence>
<reference evidence="1 2" key="1">
    <citation type="submission" date="2020-09" db="EMBL/GenBank/DDBJ databases">
        <title>De no assembly of potato wild relative species, Solanum commersonii.</title>
        <authorList>
            <person name="Cho K."/>
        </authorList>
    </citation>
    <scope>NUCLEOTIDE SEQUENCE [LARGE SCALE GENOMIC DNA]</scope>
    <source>
        <strain evidence="1">LZ3.2</strain>
        <tissue evidence="1">Leaf</tissue>
    </source>
</reference>
<comment type="caution">
    <text evidence="1">The sequence shown here is derived from an EMBL/GenBank/DDBJ whole genome shotgun (WGS) entry which is preliminary data.</text>
</comment>
<dbReference type="EMBL" id="JACXVP010000002">
    <property type="protein sequence ID" value="KAG5623964.1"/>
    <property type="molecule type" value="Genomic_DNA"/>
</dbReference>
<keyword evidence="2" id="KW-1185">Reference proteome</keyword>
<dbReference type="OrthoDB" id="1935304at2759"/>
<accession>A0A9J6AI00</accession>
<organism evidence="1 2">
    <name type="scientific">Solanum commersonii</name>
    <name type="common">Commerson's wild potato</name>
    <name type="synonym">Commerson's nightshade</name>
    <dbReference type="NCBI Taxonomy" id="4109"/>
    <lineage>
        <taxon>Eukaryota</taxon>
        <taxon>Viridiplantae</taxon>
        <taxon>Streptophyta</taxon>
        <taxon>Embryophyta</taxon>
        <taxon>Tracheophyta</taxon>
        <taxon>Spermatophyta</taxon>
        <taxon>Magnoliopsida</taxon>
        <taxon>eudicotyledons</taxon>
        <taxon>Gunneridae</taxon>
        <taxon>Pentapetalae</taxon>
        <taxon>asterids</taxon>
        <taxon>lamiids</taxon>
        <taxon>Solanales</taxon>
        <taxon>Solanaceae</taxon>
        <taxon>Solanoideae</taxon>
        <taxon>Solaneae</taxon>
        <taxon>Solanum</taxon>
    </lineage>
</organism>
<protein>
    <submittedName>
        <fullName evidence="1">Uncharacterized protein</fullName>
    </submittedName>
</protein>
<gene>
    <name evidence="1" type="ORF">H5410_009182</name>
</gene>
<sequence>MNEVACKRIPIVDTASAALKRTPDNKIINSYHHHSKHTEIQLGTARIKIGFHPSKHSVDQPCQDFL</sequence>
<dbReference type="AlphaFoldDB" id="A0A9J6AI00"/>
<proteinExistence type="predicted"/>
<evidence type="ECO:0000313" key="2">
    <source>
        <dbReference type="Proteomes" id="UP000824120"/>
    </source>
</evidence>
<dbReference type="Proteomes" id="UP000824120">
    <property type="component" value="Chromosome 2"/>
</dbReference>
<name>A0A9J6AI00_SOLCO</name>